<dbReference type="InterPro" id="IPR000873">
    <property type="entry name" value="AMP-dep_synth/lig_dom"/>
</dbReference>
<dbReference type="InterPro" id="IPR050237">
    <property type="entry name" value="ATP-dep_AMP-bd_enzyme"/>
</dbReference>
<dbReference type="EC" id="6.2.1.3" evidence="4"/>
<evidence type="ECO:0000256" key="1">
    <source>
        <dbReference type="ARBA" id="ARBA00004170"/>
    </source>
</evidence>
<dbReference type="OrthoDB" id="7055148at2"/>
<dbReference type="PANTHER" id="PTHR43767">
    <property type="entry name" value="LONG-CHAIN-FATTY-ACID--COA LIGASE"/>
    <property type="match status" value="1"/>
</dbReference>
<dbReference type="GO" id="GO:0004467">
    <property type="term" value="F:long-chain fatty acid-CoA ligase activity"/>
    <property type="evidence" value="ECO:0007669"/>
    <property type="project" value="UniProtKB-EC"/>
</dbReference>
<dbReference type="InterPro" id="IPR025110">
    <property type="entry name" value="AMP-bd_C"/>
</dbReference>
<dbReference type="InterPro" id="IPR042099">
    <property type="entry name" value="ANL_N_sf"/>
</dbReference>
<dbReference type="Pfam" id="PF13193">
    <property type="entry name" value="AMP-binding_C"/>
    <property type="match status" value="1"/>
</dbReference>
<evidence type="ECO:0000256" key="4">
    <source>
        <dbReference type="ARBA" id="ARBA00026121"/>
    </source>
</evidence>
<evidence type="ECO:0000256" key="7">
    <source>
        <dbReference type="SAM" id="MobiDB-lite"/>
    </source>
</evidence>
<comment type="subcellular location">
    <subcellularLocation>
        <location evidence="1">Membrane</location>
        <topology evidence="1">Peripheral membrane protein</topology>
    </subcellularLocation>
</comment>
<evidence type="ECO:0000256" key="5">
    <source>
        <dbReference type="ARBA" id="ARBA00039545"/>
    </source>
</evidence>
<keyword evidence="11" id="KW-1185">Reference proteome</keyword>
<name>A0A562IXT8_9ACTN</name>
<feature type="region of interest" description="Disordered" evidence="7">
    <location>
        <begin position="84"/>
        <end position="104"/>
    </location>
</feature>
<comment type="caution">
    <text evidence="10">The sequence shown here is derived from an EMBL/GenBank/DDBJ whole genome shotgun (WGS) entry which is preliminary data.</text>
</comment>
<gene>
    <name evidence="10" type="ORF">JD78_03950</name>
</gene>
<dbReference type="AlphaFoldDB" id="A0A562IXT8"/>
<evidence type="ECO:0000259" key="8">
    <source>
        <dbReference type="Pfam" id="PF00501"/>
    </source>
</evidence>
<sequence>MTNATPIAVEDLRGTVPEALLAADGFGLRRRVHPGAVVVLRARRARTVAAALRALEGWASRVDLVGTLEPGEVPSDAVQLDDAATEAPVPDDTPRIPGGTEPTATRWRLFTSGTTGTPKPVEHTLASLTRTVRRPDPGTARGPRRWGLLYEPTRMAGLQVLLQSLAGGDHLLDATAQATLPERLRWLADREVEALSATPTVWRQVLQSPDRAALPLTQITLGGEIADQRVLDALAHTYPAARITHIFASTETGAAFAVNDGREGFPASYLTAPPKGVRLDVRDGVLHVHAPDVSGAAADGFVSTGDLVEVGGDRVRFLGRASGLVNVGGVMVSPESVEAVLRGHPEVTDAVVRSRPNPFSGTILVADVVPGPTADRKALPALLRAEVAGRLSAAHVPASIKVVAEMVTTATGKAGRR</sequence>
<evidence type="ECO:0000256" key="6">
    <source>
        <dbReference type="ARBA" id="ARBA00042773"/>
    </source>
</evidence>
<dbReference type="EMBL" id="VLKF01000001">
    <property type="protein sequence ID" value="TWH75394.1"/>
    <property type="molecule type" value="Genomic_DNA"/>
</dbReference>
<organism evidence="10 11">
    <name type="scientific">Modestobacter roseus</name>
    <dbReference type="NCBI Taxonomy" id="1181884"/>
    <lineage>
        <taxon>Bacteria</taxon>
        <taxon>Bacillati</taxon>
        <taxon>Actinomycetota</taxon>
        <taxon>Actinomycetes</taxon>
        <taxon>Geodermatophilales</taxon>
        <taxon>Geodermatophilaceae</taxon>
        <taxon>Modestobacter</taxon>
    </lineage>
</organism>
<evidence type="ECO:0000313" key="11">
    <source>
        <dbReference type="Proteomes" id="UP000321490"/>
    </source>
</evidence>
<proteinExistence type="predicted"/>
<evidence type="ECO:0000256" key="2">
    <source>
        <dbReference type="ARBA" id="ARBA00005005"/>
    </source>
</evidence>
<dbReference type="SUPFAM" id="SSF56801">
    <property type="entry name" value="Acetyl-CoA synthetase-like"/>
    <property type="match status" value="1"/>
</dbReference>
<dbReference type="RefSeq" id="WP_153360522.1">
    <property type="nucleotide sequence ID" value="NZ_JABGDC010000083.1"/>
</dbReference>
<feature type="domain" description="AMP-dependent synthetase/ligase" evidence="8">
    <location>
        <begin position="52"/>
        <end position="284"/>
    </location>
</feature>
<dbReference type="GO" id="GO:0016020">
    <property type="term" value="C:membrane"/>
    <property type="evidence" value="ECO:0007669"/>
    <property type="project" value="UniProtKB-SubCell"/>
</dbReference>
<accession>A0A562IXT8</accession>
<evidence type="ECO:0000256" key="3">
    <source>
        <dbReference type="ARBA" id="ARBA00022598"/>
    </source>
</evidence>
<evidence type="ECO:0000259" key="9">
    <source>
        <dbReference type="Pfam" id="PF13193"/>
    </source>
</evidence>
<keyword evidence="3 10" id="KW-0436">Ligase</keyword>
<dbReference type="Gene3D" id="3.40.50.12780">
    <property type="entry name" value="N-terminal domain of ligase-like"/>
    <property type="match status" value="1"/>
</dbReference>
<protein>
    <recommendedName>
        <fullName evidence="5">Long-chain-fatty-acid--CoA ligase</fullName>
        <ecNumber evidence="4">6.2.1.3</ecNumber>
    </recommendedName>
    <alternativeName>
        <fullName evidence="6">Long-chain acyl-CoA synthetase</fullName>
    </alternativeName>
</protein>
<dbReference type="InterPro" id="IPR045851">
    <property type="entry name" value="AMP-bd_C_sf"/>
</dbReference>
<feature type="domain" description="AMP-binding enzyme C-terminal" evidence="9">
    <location>
        <begin position="337"/>
        <end position="413"/>
    </location>
</feature>
<reference evidence="10 11" key="1">
    <citation type="submission" date="2019-07" db="EMBL/GenBank/DDBJ databases">
        <title>R&amp;d 2014.</title>
        <authorList>
            <person name="Klenk H.-P."/>
        </authorList>
    </citation>
    <scope>NUCLEOTIDE SEQUENCE [LARGE SCALE GENOMIC DNA]</scope>
    <source>
        <strain evidence="10 11">DSM 45764</strain>
    </source>
</reference>
<evidence type="ECO:0000313" key="10">
    <source>
        <dbReference type="EMBL" id="TWH75394.1"/>
    </source>
</evidence>
<dbReference type="Gene3D" id="3.30.300.30">
    <property type="match status" value="1"/>
</dbReference>
<dbReference type="PANTHER" id="PTHR43767:SF8">
    <property type="entry name" value="LONG-CHAIN-FATTY-ACID--COA LIGASE"/>
    <property type="match status" value="1"/>
</dbReference>
<comment type="pathway">
    <text evidence="2">Lipid metabolism; fatty acid beta-oxidation.</text>
</comment>
<dbReference type="Pfam" id="PF00501">
    <property type="entry name" value="AMP-binding"/>
    <property type="match status" value="1"/>
</dbReference>
<dbReference type="Proteomes" id="UP000321490">
    <property type="component" value="Unassembled WGS sequence"/>
</dbReference>